<organism evidence="11 12">
    <name type="scientific">Vanilla planifolia</name>
    <name type="common">Vanilla</name>
    <dbReference type="NCBI Taxonomy" id="51239"/>
    <lineage>
        <taxon>Eukaryota</taxon>
        <taxon>Viridiplantae</taxon>
        <taxon>Streptophyta</taxon>
        <taxon>Embryophyta</taxon>
        <taxon>Tracheophyta</taxon>
        <taxon>Spermatophyta</taxon>
        <taxon>Magnoliopsida</taxon>
        <taxon>Liliopsida</taxon>
        <taxon>Asparagales</taxon>
        <taxon>Orchidaceae</taxon>
        <taxon>Vanilloideae</taxon>
        <taxon>Vanilleae</taxon>
        <taxon>Vanilla</taxon>
    </lineage>
</organism>
<dbReference type="PANTHER" id="PTHR11850">
    <property type="entry name" value="HOMEOBOX PROTEIN TRANSCRIPTION FACTORS"/>
    <property type="match status" value="1"/>
</dbReference>
<evidence type="ECO:0000256" key="4">
    <source>
        <dbReference type="ARBA" id="ARBA00023125"/>
    </source>
</evidence>
<comment type="caution">
    <text evidence="11">The sequence shown here is derived from an EMBL/GenBank/DDBJ whole genome shotgun (WGS) entry which is preliminary data.</text>
</comment>
<dbReference type="GO" id="GO:0003677">
    <property type="term" value="F:DNA binding"/>
    <property type="evidence" value="ECO:0007669"/>
    <property type="project" value="UniProtKB-UniRule"/>
</dbReference>
<evidence type="ECO:0000256" key="7">
    <source>
        <dbReference type="ARBA" id="ARBA00023242"/>
    </source>
</evidence>
<feature type="compositionally biased region" description="Polar residues" evidence="9">
    <location>
        <begin position="452"/>
        <end position="463"/>
    </location>
</feature>
<name>A0A835PKJ3_VANPL</name>
<sequence>MATYFHGAPEIHPDGLQTLYLMNPGYVGYSDTAGAPLANMALLNSGMSSLNPMAIGLTHSSPPTHHQSHHLLGIPIPPPPENSNHYNLCNQMAANHSVGRVPSLPQGLSLSLCSQQPAPYGFRHEAMLAAPLPEIAPASSADGFKIVGSLAAGAGASRLQSVLMNSKYLRATHELLDEVVSVGKGFGEQFSKKDGLKSPMKVEVREVDVKCEGDSHGKQGAELSTTERQELQMKKAKLLGMLDEVEQRYKQYHHQMQMVVSTFESVAGHGSAKTYTALALQTISKQFRCLRDAITGQIKATGKILGEEECLAGGAKSIGTRLRLVDHHMRQQRALQQLGMMQQSAWRPQRGLPERAVSILRAWLFEHFLHPYPKDSDKLMLAKQTGLTRNQVSNWFINARVRLWKPMVEEMYTEETKELEQSKPEEKSRNSEANEDSASKSSSQSKREQASTLTSKQDNQIDSMPSPIRFPAQKYGIAQTQDEAESMQTSLEKERGIEYLHLPLSMNMHMKSEISNRELLIKFMKASANGNNENTLMPSDGNHGGGFGAYTIGELGRFDTQHFAPSFHGNGVSLTLGLPYCESISLSGTEPAYLTAESIQMGTETNTFCSLNDPQTSHPSNAYEGMEIPNRKRFAAQLLPDFVA</sequence>
<dbReference type="SMART" id="SM00574">
    <property type="entry name" value="POX"/>
    <property type="match status" value="1"/>
</dbReference>
<evidence type="ECO:0000313" key="12">
    <source>
        <dbReference type="Proteomes" id="UP000636800"/>
    </source>
</evidence>
<dbReference type="SUPFAM" id="SSF46689">
    <property type="entry name" value="Homeodomain-like"/>
    <property type="match status" value="1"/>
</dbReference>
<keyword evidence="7 8" id="KW-0539">Nucleus</keyword>
<dbReference type="Pfam" id="PF07526">
    <property type="entry name" value="POX"/>
    <property type="match status" value="1"/>
</dbReference>
<dbReference type="InterPro" id="IPR001356">
    <property type="entry name" value="HD"/>
</dbReference>
<feature type="compositionally biased region" description="Basic and acidic residues" evidence="9">
    <location>
        <begin position="415"/>
        <end position="432"/>
    </location>
</feature>
<accession>A0A835PKJ3</accession>
<feature type="DNA-binding region" description="Homeobox" evidence="8">
    <location>
        <begin position="345"/>
        <end position="407"/>
    </location>
</feature>
<evidence type="ECO:0000256" key="3">
    <source>
        <dbReference type="ARBA" id="ARBA00023015"/>
    </source>
</evidence>
<gene>
    <name evidence="11" type="ORF">HPP92_026212</name>
</gene>
<keyword evidence="3" id="KW-0805">Transcription regulation</keyword>
<reference evidence="11 12" key="1">
    <citation type="journal article" date="2020" name="Nat. Food">
        <title>A phased Vanilla planifolia genome enables genetic improvement of flavour and production.</title>
        <authorList>
            <person name="Hasing T."/>
            <person name="Tang H."/>
            <person name="Brym M."/>
            <person name="Khazi F."/>
            <person name="Huang T."/>
            <person name="Chambers A.H."/>
        </authorList>
    </citation>
    <scope>NUCLEOTIDE SEQUENCE [LARGE SCALE GENOMIC DNA]</scope>
    <source>
        <tissue evidence="11">Leaf</tissue>
    </source>
</reference>
<evidence type="ECO:0000256" key="9">
    <source>
        <dbReference type="SAM" id="MobiDB-lite"/>
    </source>
</evidence>
<keyword evidence="12" id="KW-1185">Reference proteome</keyword>
<evidence type="ECO:0000256" key="8">
    <source>
        <dbReference type="PROSITE-ProRule" id="PRU00108"/>
    </source>
</evidence>
<dbReference type="SMART" id="SM00389">
    <property type="entry name" value="HOX"/>
    <property type="match status" value="1"/>
</dbReference>
<evidence type="ECO:0000256" key="1">
    <source>
        <dbReference type="ARBA" id="ARBA00004123"/>
    </source>
</evidence>
<dbReference type="InterPro" id="IPR006563">
    <property type="entry name" value="POX_dom"/>
</dbReference>
<protein>
    <recommendedName>
        <fullName evidence="10">Homeobox domain-containing protein</fullName>
    </recommendedName>
</protein>
<dbReference type="Pfam" id="PF05920">
    <property type="entry name" value="Homeobox_KN"/>
    <property type="match status" value="1"/>
</dbReference>
<dbReference type="OrthoDB" id="185373at2759"/>
<dbReference type="Proteomes" id="UP000636800">
    <property type="component" value="Unassembled WGS sequence"/>
</dbReference>
<keyword evidence="5 8" id="KW-0371">Homeobox</keyword>
<dbReference type="PROSITE" id="PS50071">
    <property type="entry name" value="HOMEOBOX_2"/>
    <property type="match status" value="1"/>
</dbReference>
<evidence type="ECO:0000256" key="5">
    <source>
        <dbReference type="ARBA" id="ARBA00023155"/>
    </source>
</evidence>
<feature type="domain" description="Homeobox" evidence="10">
    <location>
        <begin position="343"/>
        <end position="406"/>
    </location>
</feature>
<keyword evidence="6" id="KW-0804">Transcription</keyword>
<comment type="similarity">
    <text evidence="2">Belongs to the TALE/BELL homeobox family.</text>
</comment>
<dbReference type="FunFam" id="1.10.10.60:FF:000117">
    <property type="entry name" value="BEL1-like homeodomain protein 9"/>
    <property type="match status" value="1"/>
</dbReference>
<dbReference type="GO" id="GO:0005634">
    <property type="term" value="C:nucleus"/>
    <property type="evidence" value="ECO:0007669"/>
    <property type="project" value="UniProtKB-SubCell"/>
</dbReference>
<feature type="region of interest" description="Disordered" evidence="9">
    <location>
        <begin position="415"/>
        <end position="468"/>
    </location>
</feature>
<proteinExistence type="inferred from homology"/>
<dbReference type="Gene3D" id="1.10.10.60">
    <property type="entry name" value="Homeodomain-like"/>
    <property type="match status" value="1"/>
</dbReference>
<dbReference type="GO" id="GO:0006355">
    <property type="term" value="P:regulation of DNA-templated transcription"/>
    <property type="evidence" value="ECO:0007669"/>
    <property type="project" value="InterPro"/>
</dbReference>
<evidence type="ECO:0000259" key="10">
    <source>
        <dbReference type="PROSITE" id="PS50071"/>
    </source>
</evidence>
<evidence type="ECO:0000256" key="2">
    <source>
        <dbReference type="ARBA" id="ARBA00006454"/>
    </source>
</evidence>
<dbReference type="EMBL" id="JADCNL010000039">
    <property type="protein sequence ID" value="KAG0451917.1"/>
    <property type="molecule type" value="Genomic_DNA"/>
</dbReference>
<dbReference type="InterPro" id="IPR050224">
    <property type="entry name" value="TALE_homeobox"/>
</dbReference>
<dbReference type="InterPro" id="IPR008422">
    <property type="entry name" value="KN_HD"/>
</dbReference>
<dbReference type="InterPro" id="IPR009057">
    <property type="entry name" value="Homeodomain-like_sf"/>
</dbReference>
<dbReference type="AlphaFoldDB" id="A0A835PKJ3"/>
<evidence type="ECO:0000256" key="6">
    <source>
        <dbReference type="ARBA" id="ARBA00023163"/>
    </source>
</evidence>
<comment type="subcellular location">
    <subcellularLocation>
        <location evidence="1 8">Nucleus</location>
    </subcellularLocation>
</comment>
<dbReference type="CDD" id="cd00086">
    <property type="entry name" value="homeodomain"/>
    <property type="match status" value="1"/>
</dbReference>
<keyword evidence="4 8" id="KW-0238">DNA-binding</keyword>
<evidence type="ECO:0000313" key="11">
    <source>
        <dbReference type="EMBL" id="KAG0451917.1"/>
    </source>
</evidence>